<reference evidence="1" key="1">
    <citation type="submission" date="2023-04" db="EMBL/GenBank/DDBJ databases">
        <title>Draft Genome sequencing of Naganishia species isolated from polar environments using Oxford Nanopore Technology.</title>
        <authorList>
            <person name="Leo P."/>
            <person name="Venkateswaran K."/>
        </authorList>
    </citation>
    <scope>NUCLEOTIDE SEQUENCE</scope>
    <source>
        <strain evidence="1">MNA-CCFEE 5262</strain>
    </source>
</reference>
<proteinExistence type="predicted"/>
<organism evidence="1 2">
    <name type="scientific">Naganishia adeliensis</name>
    <dbReference type="NCBI Taxonomy" id="92952"/>
    <lineage>
        <taxon>Eukaryota</taxon>
        <taxon>Fungi</taxon>
        <taxon>Dikarya</taxon>
        <taxon>Basidiomycota</taxon>
        <taxon>Agaricomycotina</taxon>
        <taxon>Tremellomycetes</taxon>
        <taxon>Filobasidiales</taxon>
        <taxon>Filobasidiaceae</taxon>
        <taxon>Naganishia</taxon>
    </lineage>
</organism>
<comment type="caution">
    <text evidence="1">The sequence shown here is derived from an EMBL/GenBank/DDBJ whole genome shotgun (WGS) entry which is preliminary data.</text>
</comment>
<name>A0ACC2UV32_9TREE</name>
<evidence type="ECO:0000313" key="2">
    <source>
        <dbReference type="Proteomes" id="UP001230649"/>
    </source>
</evidence>
<protein>
    <submittedName>
        <fullName evidence="1">Uncharacterized protein</fullName>
    </submittedName>
</protein>
<evidence type="ECO:0000313" key="1">
    <source>
        <dbReference type="EMBL" id="KAJ9090708.1"/>
    </source>
</evidence>
<dbReference type="Proteomes" id="UP001230649">
    <property type="component" value="Unassembled WGS sequence"/>
</dbReference>
<keyword evidence="2" id="KW-1185">Reference proteome</keyword>
<dbReference type="EMBL" id="JASBWS010000229">
    <property type="protein sequence ID" value="KAJ9090708.1"/>
    <property type="molecule type" value="Genomic_DNA"/>
</dbReference>
<accession>A0ACC2UV32</accession>
<gene>
    <name evidence="1" type="ORF">QFC20_007848</name>
</gene>
<sequence length="230" mass="25543">MLALEPSQASHYGRYQVLRPAPENQDFGKGSPGGSYFSSRIGHYLADQAVIFGNTRVGGKLELVDILKEWQLNPPYATFWAEVQEAYLYFLTQPRRKNGYKGNEKAETLANDLRDKASEYDRRQGTDGTSQNPVESHSPASTESETMVTTSAATERLTELSPSDFLSLFGVSLNSRSQNNPRTRRRGASCHVSEQPDMCHTGNTCPSFEVLVNPSQSKGRQCHAYILTAD</sequence>